<evidence type="ECO:0000313" key="11">
    <source>
        <dbReference type="Proteomes" id="UP001596997"/>
    </source>
</evidence>
<dbReference type="InterPro" id="IPR027417">
    <property type="entry name" value="P-loop_NTPase"/>
</dbReference>
<dbReference type="PROSITE" id="PS50893">
    <property type="entry name" value="ABC_TRANSPORTER_2"/>
    <property type="match status" value="1"/>
</dbReference>
<dbReference type="PROSITE" id="PS00211">
    <property type="entry name" value="ABC_TRANSPORTER_1"/>
    <property type="match status" value="1"/>
</dbReference>
<accession>A0ABW3I264</accession>
<dbReference type="InterPro" id="IPR015853">
    <property type="entry name" value="ABC_transpr_FbpC"/>
</dbReference>
<keyword evidence="5 10" id="KW-0067">ATP-binding</keyword>
<dbReference type="PANTHER" id="PTHR42781:SF4">
    <property type="entry name" value="SPERMIDINE_PUTRESCINE IMPORT ATP-BINDING PROTEIN POTA"/>
    <property type="match status" value="1"/>
</dbReference>
<name>A0ABW3I264_9FLAO</name>
<evidence type="ECO:0000256" key="5">
    <source>
        <dbReference type="ARBA" id="ARBA00022840"/>
    </source>
</evidence>
<keyword evidence="1" id="KW-0813">Transport</keyword>
<organism evidence="10 11">
    <name type="scientific">Pseudofulvibacter geojedonensis</name>
    <dbReference type="NCBI Taxonomy" id="1123758"/>
    <lineage>
        <taxon>Bacteria</taxon>
        <taxon>Pseudomonadati</taxon>
        <taxon>Bacteroidota</taxon>
        <taxon>Flavobacteriia</taxon>
        <taxon>Flavobacteriales</taxon>
        <taxon>Flavobacteriaceae</taxon>
        <taxon>Pseudofulvibacter</taxon>
    </lineage>
</organism>
<dbReference type="RefSeq" id="WP_377715180.1">
    <property type="nucleotide sequence ID" value="NZ_JBHTJM010000008.1"/>
</dbReference>
<dbReference type="Pfam" id="PF00005">
    <property type="entry name" value="ABC_tran"/>
    <property type="match status" value="1"/>
</dbReference>
<evidence type="ECO:0000256" key="1">
    <source>
        <dbReference type="ARBA" id="ARBA00022448"/>
    </source>
</evidence>
<keyword evidence="3" id="KW-0410">Iron transport</keyword>
<evidence type="ECO:0000256" key="6">
    <source>
        <dbReference type="ARBA" id="ARBA00023004"/>
    </source>
</evidence>
<evidence type="ECO:0000256" key="2">
    <source>
        <dbReference type="ARBA" id="ARBA00022475"/>
    </source>
</evidence>
<protein>
    <submittedName>
        <fullName evidence="10">ABC transporter ATP-binding protein</fullName>
    </submittedName>
</protein>
<dbReference type="PANTHER" id="PTHR42781">
    <property type="entry name" value="SPERMIDINE/PUTRESCINE IMPORT ATP-BINDING PROTEIN POTA"/>
    <property type="match status" value="1"/>
</dbReference>
<keyword evidence="6" id="KW-0408">Iron</keyword>
<dbReference type="InterPro" id="IPR003593">
    <property type="entry name" value="AAA+_ATPase"/>
</dbReference>
<dbReference type="SUPFAM" id="SSF52540">
    <property type="entry name" value="P-loop containing nucleoside triphosphate hydrolases"/>
    <property type="match status" value="1"/>
</dbReference>
<gene>
    <name evidence="10" type="ORF">ACFQ1O_08025</name>
</gene>
<keyword evidence="2" id="KW-1003">Cell membrane</keyword>
<evidence type="ECO:0000259" key="9">
    <source>
        <dbReference type="PROSITE" id="PS50893"/>
    </source>
</evidence>
<dbReference type="InterPro" id="IPR003439">
    <property type="entry name" value="ABC_transporter-like_ATP-bd"/>
</dbReference>
<dbReference type="InterPro" id="IPR017871">
    <property type="entry name" value="ABC_transporter-like_CS"/>
</dbReference>
<dbReference type="Gene3D" id="3.40.50.300">
    <property type="entry name" value="P-loop containing nucleotide triphosphate hydrolases"/>
    <property type="match status" value="1"/>
</dbReference>
<keyword evidence="11" id="KW-1185">Reference proteome</keyword>
<keyword evidence="4" id="KW-0547">Nucleotide-binding</keyword>
<dbReference type="SMART" id="SM00382">
    <property type="entry name" value="AAA"/>
    <property type="match status" value="1"/>
</dbReference>
<dbReference type="InterPro" id="IPR050093">
    <property type="entry name" value="ABC_SmlMolc_Importer"/>
</dbReference>
<keyword evidence="7" id="KW-0406">Ion transport</keyword>
<evidence type="ECO:0000256" key="4">
    <source>
        <dbReference type="ARBA" id="ARBA00022741"/>
    </source>
</evidence>
<dbReference type="GO" id="GO:0005524">
    <property type="term" value="F:ATP binding"/>
    <property type="evidence" value="ECO:0007669"/>
    <property type="project" value="UniProtKB-KW"/>
</dbReference>
<dbReference type="EMBL" id="JBHTJM010000008">
    <property type="protein sequence ID" value="MFD0963946.1"/>
    <property type="molecule type" value="Genomic_DNA"/>
</dbReference>
<feature type="domain" description="ABC transporter" evidence="9">
    <location>
        <begin position="2"/>
        <end position="234"/>
    </location>
</feature>
<dbReference type="CDD" id="cd03259">
    <property type="entry name" value="ABC_Carb_Solutes_like"/>
    <property type="match status" value="1"/>
</dbReference>
<sequence length="324" mass="35815">MLKVTSVTKSFDGDKTFAVDSVSFQLEKGKNYAVVGESGSGKTTLTRLIAGLEKPSSGEIELNEELVNSDTSFIAPEKRKVGMVFQDYALFPHLSVFENIAYGLDKGLHKNDRVTEVLGLVGLQGFEKRYPHQLSGGQQQRVALARAIAPKPSLLILDEPFSNLDASLRNELRNELFSIIKKANTTTIFVTHDTEDALAVADEVLVLRNGKLLQKGDTKSLYYQPATEYVASLFGEVLCLENALLKQFGCSEQNKVYIRKESLKINQSVDFTAKATVLNKKFMGANYELELQIGENTLLLKKNQLFEGTAVSIGFDKAATLEFN</sequence>
<comment type="caution">
    <text evidence="10">The sequence shown here is derived from an EMBL/GenBank/DDBJ whole genome shotgun (WGS) entry which is preliminary data.</text>
</comment>
<dbReference type="Proteomes" id="UP001596997">
    <property type="component" value="Unassembled WGS sequence"/>
</dbReference>
<keyword evidence="8" id="KW-0472">Membrane</keyword>
<evidence type="ECO:0000256" key="7">
    <source>
        <dbReference type="ARBA" id="ARBA00023065"/>
    </source>
</evidence>
<proteinExistence type="predicted"/>
<reference evidence="11" key="1">
    <citation type="journal article" date="2019" name="Int. J. Syst. Evol. Microbiol.">
        <title>The Global Catalogue of Microorganisms (GCM) 10K type strain sequencing project: providing services to taxonomists for standard genome sequencing and annotation.</title>
        <authorList>
            <consortium name="The Broad Institute Genomics Platform"/>
            <consortium name="The Broad Institute Genome Sequencing Center for Infectious Disease"/>
            <person name="Wu L."/>
            <person name="Ma J."/>
        </authorList>
    </citation>
    <scope>NUCLEOTIDE SEQUENCE [LARGE SCALE GENOMIC DNA]</scope>
    <source>
        <strain evidence="11">CCUG 62114</strain>
    </source>
</reference>
<evidence type="ECO:0000256" key="8">
    <source>
        <dbReference type="ARBA" id="ARBA00023136"/>
    </source>
</evidence>
<evidence type="ECO:0000313" key="10">
    <source>
        <dbReference type="EMBL" id="MFD0963946.1"/>
    </source>
</evidence>
<evidence type="ECO:0000256" key="3">
    <source>
        <dbReference type="ARBA" id="ARBA00022496"/>
    </source>
</evidence>